<dbReference type="PANTHER" id="PTHR43016:SF16">
    <property type="entry name" value="METALLOPROTEASE, PUTATIVE (AFU_ORTHOLOGUE AFUA_4G07610)-RELATED"/>
    <property type="match status" value="1"/>
</dbReference>
<feature type="domain" description="Peptidase M16C associated" evidence="1">
    <location>
        <begin position="390"/>
        <end position="661"/>
    </location>
</feature>
<accession>A0A6B2KX26</accession>
<organism evidence="2">
    <name type="scientific">Arcella intermedia</name>
    <dbReference type="NCBI Taxonomy" id="1963864"/>
    <lineage>
        <taxon>Eukaryota</taxon>
        <taxon>Amoebozoa</taxon>
        <taxon>Tubulinea</taxon>
        <taxon>Elardia</taxon>
        <taxon>Arcellinida</taxon>
        <taxon>Sphaerothecina</taxon>
        <taxon>Arcellidae</taxon>
        <taxon>Arcella</taxon>
    </lineage>
</organism>
<dbReference type="InterPro" id="IPR011249">
    <property type="entry name" value="Metalloenz_LuxS/M16"/>
</dbReference>
<dbReference type="EMBL" id="GIBP01000307">
    <property type="protein sequence ID" value="NDV29276.1"/>
    <property type="molecule type" value="Transcribed_RNA"/>
</dbReference>
<evidence type="ECO:0000313" key="2">
    <source>
        <dbReference type="EMBL" id="NDV29276.1"/>
    </source>
</evidence>
<evidence type="ECO:0000259" key="1">
    <source>
        <dbReference type="SMART" id="SM01264"/>
    </source>
</evidence>
<proteinExistence type="predicted"/>
<dbReference type="Gene3D" id="3.30.830.10">
    <property type="entry name" value="Metalloenzyme, LuxS/M16 peptidase-like"/>
    <property type="match status" value="4"/>
</dbReference>
<dbReference type="GO" id="GO:0006508">
    <property type="term" value="P:proteolysis"/>
    <property type="evidence" value="ECO:0007669"/>
    <property type="project" value="InterPro"/>
</dbReference>
<dbReference type="SUPFAM" id="SSF63411">
    <property type="entry name" value="LuxS/MPP-like metallohydrolase"/>
    <property type="match status" value="4"/>
</dbReference>
<dbReference type="FunFam" id="3.30.830.10:FF:000015">
    <property type="entry name" value="Putative zinc metalloprotease"/>
    <property type="match status" value="1"/>
</dbReference>
<reference evidence="2" key="1">
    <citation type="journal article" date="2020" name="J. Eukaryot. Microbiol.">
        <title>De novo Sequencing, Assembly and Annotation of the Transcriptome for the Free-Living Testate Amoeba Arcella intermedia.</title>
        <authorList>
            <person name="Ribeiro G.M."/>
            <person name="Porfirio-Sousa A.L."/>
            <person name="Maurer-Alcala X.X."/>
            <person name="Katz L.A."/>
            <person name="Lahr D.J.G."/>
        </authorList>
    </citation>
    <scope>NUCLEOTIDE SEQUENCE</scope>
</reference>
<sequence>MEHLAFMGSTEFPYKGVLDSVANRCLAQGTNAWTAEDHTCFTVSCASFEGFLNILPIYLDHILFPTLTRSSFLTEIYHIDGEGNDAGVVYSEMQASENDDESILWLNLLRTIYPSNCGYQFEVGGLMADLRNIKLSQIQNFHREFYRLDNMALVVTGNFVGREKEILSVIDRYEGKMKKKKSITRPWMTPIPAFEKTVIKEVSFPADEDSMAMVGIAWRGPSVHDYFMTTALSLMWDYLTESTVSPLQKTMVDTRDPFCTDINYKCSKHSTCLCTVIFQNVSPDKASALRNFFFKKIEEIVKGPLDMNRMKLMISKQKQEYLAEIEEDPSEFALDHIMVDFLYSNGNELKPNFDKLNYLQQLASKDELFWKDLLRTYILDRPYSCVLAMPDEDLSEKLSVEDQRRVDDRKARLGTEGLKQLETDLQNAKQANEAPVPKEIIASFKVPEVKDVPFIEIKTIRNGLPTEQDELSLKVKQKLGVSEDSFPFFVQFDHINSAFVNIRFCVNTSDLPPEMRLYLELYAEIILQVPVLHEGKNLTHSEVVLMIEENTISCSPTIGYGGDTFNPGNYAQFLSFFVTCEVSKYTKFISIFKSILFFPQFTQERIKIGIKKLLNKVKKHKQDAHKALNALMNISNFTKDSNRHASQAFVQHQFLSKLRNINEKELTLQFNNLISLLYQPKNIYLQICGNILESPVDLKSAWKTFFPSKEKMSELSSFKFSSFYLSQKSRRKVIVGIRSVESSFLSQSIEGPNMYDHPHIAPLRVLIEYLTVAEGPLWKQIRGLGLSYDYSIHLSIEQGLIYFGLEEATHLFAAYQAALNILKELTENNSFDPLQVEGAISSVIYNLIAEQATIEGTADQAFLSHFTHKNTLQSIKQVMQVTPELMSQVLKLYLWPLLSDPSRVNAVVVVGPSKMKEVQKEFSEIKMQFEELQDIMQFGLGKELKNKPKKKKNK</sequence>
<protein>
    <recommendedName>
        <fullName evidence="1">Peptidase M16C associated domain-containing protein</fullName>
    </recommendedName>
</protein>
<name>A0A6B2KX26_9EUKA</name>
<dbReference type="AlphaFoldDB" id="A0A6B2KX26"/>
<dbReference type="GO" id="GO:0046872">
    <property type="term" value="F:metal ion binding"/>
    <property type="evidence" value="ECO:0007669"/>
    <property type="project" value="InterPro"/>
</dbReference>
<dbReference type="Pfam" id="PF05193">
    <property type="entry name" value="Peptidase_M16_C"/>
    <property type="match status" value="2"/>
</dbReference>
<dbReference type="InterPro" id="IPR007863">
    <property type="entry name" value="Peptidase_M16_C"/>
</dbReference>
<dbReference type="SMART" id="SM01264">
    <property type="entry name" value="M16C_associated"/>
    <property type="match status" value="1"/>
</dbReference>
<dbReference type="InterPro" id="IPR013578">
    <property type="entry name" value="Peptidase_M16C_assoc"/>
</dbReference>
<dbReference type="PANTHER" id="PTHR43016">
    <property type="entry name" value="PRESEQUENCE PROTEASE"/>
    <property type="match status" value="1"/>
</dbReference>
<dbReference type="FunFam" id="3.30.830.10:FF:000031">
    <property type="entry name" value="Putative zinc metalloprotease"/>
    <property type="match status" value="1"/>
</dbReference>